<name>A0ABS4Z051_9MICC</name>
<proteinExistence type="inferred from homology"/>
<evidence type="ECO:0000256" key="4">
    <source>
        <dbReference type="ARBA" id="ARBA00022723"/>
    </source>
</evidence>
<evidence type="ECO:0000256" key="1">
    <source>
        <dbReference type="ARBA" id="ARBA00006964"/>
    </source>
</evidence>
<protein>
    <recommendedName>
        <fullName evidence="3">GTP cyclohydrolase 1 type 2 homolog</fullName>
    </recommendedName>
</protein>
<evidence type="ECO:0000256" key="3">
    <source>
        <dbReference type="ARBA" id="ARBA00022112"/>
    </source>
</evidence>
<dbReference type="PANTHER" id="PTHR13799">
    <property type="entry name" value="NGG1 INTERACTING FACTOR 3"/>
    <property type="match status" value="1"/>
</dbReference>
<comment type="similarity">
    <text evidence="1">Belongs to the GTP cyclohydrolase I type 2/NIF3 family.</text>
</comment>
<comment type="subunit">
    <text evidence="2">Homohexamer.</text>
</comment>
<sequence>MSKDPTFPMPDAGAGQGATVTDTSAGQADAPAAAASAGAGTPSAEAAPAAETGTPGGAGAPSVDELSSGSAAGEPAAPLDGGAVAAGAHTAPADVSAAQPLHLADTPAARVAAVPALHEAGTPGAHLADASGAETADGGTGVELPVGTPETGDNLESPVLADVLVAIEELWPESLAEAWDRVGLVVGRTEAVVDRIMFAVDPTLEVIDEAIEWGAQLLITHHPLLLKGVNSVAATTGKGRAVHRLIEAGCALLTVHTNGDSAVGGVSDVLADVIGLGDVEPLVRTPHGLVEEGIGRVGVLAGPEKLGDLAARVFLSLPAVAGGVRVAGDKDALVRKVAVCGGAGDSLFDAVRASDADVFVTADLRHHPASEARDVRGDGRPYLIDLSHFASEWLWLPAAAEALGNVLADQGFAAELAVSQINTDPWDFILTPGT</sequence>
<reference evidence="6 7" key="1">
    <citation type="submission" date="2021-03" db="EMBL/GenBank/DDBJ databases">
        <title>Sequencing the genomes of 1000 actinobacteria strains.</title>
        <authorList>
            <person name="Klenk H.-P."/>
        </authorList>
    </citation>
    <scope>NUCLEOTIDE SEQUENCE [LARGE SCALE GENOMIC DNA]</scope>
    <source>
        <strain evidence="6 7">DSM 16005</strain>
    </source>
</reference>
<dbReference type="EMBL" id="JAGIOI010000001">
    <property type="protein sequence ID" value="MBP2414165.1"/>
    <property type="molecule type" value="Genomic_DNA"/>
</dbReference>
<feature type="compositionally biased region" description="Low complexity" evidence="5">
    <location>
        <begin position="60"/>
        <end position="84"/>
    </location>
</feature>
<keyword evidence="4" id="KW-0479">Metal-binding</keyword>
<evidence type="ECO:0000256" key="5">
    <source>
        <dbReference type="SAM" id="MobiDB-lite"/>
    </source>
</evidence>
<organism evidence="6 7">
    <name type="scientific">Arthrobacter stackebrandtii</name>
    <dbReference type="NCBI Taxonomy" id="272161"/>
    <lineage>
        <taxon>Bacteria</taxon>
        <taxon>Bacillati</taxon>
        <taxon>Actinomycetota</taxon>
        <taxon>Actinomycetes</taxon>
        <taxon>Micrococcales</taxon>
        <taxon>Micrococcaceae</taxon>
        <taxon>Arthrobacter</taxon>
    </lineage>
</organism>
<keyword evidence="7" id="KW-1185">Reference proteome</keyword>
<comment type="caution">
    <text evidence="6">The sequence shown here is derived from an EMBL/GenBank/DDBJ whole genome shotgun (WGS) entry which is preliminary data.</text>
</comment>
<dbReference type="Gene3D" id="3.40.1390.30">
    <property type="entry name" value="NIF3 (NGG1p interacting factor 3)-like"/>
    <property type="match status" value="2"/>
</dbReference>
<dbReference type="PANTHER" id="PTHR13799:SF14">
    <property type="entry name" value="GTP CYCLOHYDROLASE 1 TYPE 2 HOMOLOG"/>
    <property type="match status" value="1"/>
</dbReference>
<evidence type="ECO:0000313" key="7">
    <source>
        <dbReference type="Proteomes" id="UP000711614"/>
    </source>
</evidence>
<dbReference type="Pfam" id="PF01784">
    <property type="entry name" value="DUF34_NIF3"/>
    <property type="match status" value="1"/>
</dbReference>
<dbReference type="SUPFAM" id="SSF102705">
    <property type="entry name" value="NIF3 (NGG1p interacting factor 3)-like"/>
    <property type="match status" value="1"/>
</dbReference>
<feature type="region of interest" description="Disordered" evidence="5">
    <location>
        <begin position="122"/>
        <end position="155"/>
    </location>
</feature>
<evidence type="ECO:0000256" key="2">
    <source>
        <dbReference type="ARBA" id="ARBA00011643"/>
    </source>
</evidence>
<dbReference type="InterPro" id="IPR036069">
    <property type="entry name" value="DUF34/NIF3_sf"/>
</dbReference>
<dbReference type="Proteomes" id="UP000711614">
    <property type="component" value="Unassembled WGS sequence"/>
</dbReference>
<dbReference type="NCBIfam" id="TIGR00486">
    <property type="entry name" value="YbgI_SA1388"/>
    <property type="match status" value="1"/>
</dbReference>
<evidence type="ECO:0000313" key="6">
    <source>
        <dbReference type="EMBL" id="MBP2414165.1"/>
    </source>
</evidence>
<feature type="compositionally biased region" description="Low complexity" evidence="5">
    <location>
        <begin position="23"/>
        <end position="53"/>
    </location>
</feature>
<accession>A0ABS4Z051</accession>
<gene>
    <name evidence="6" type="ORF">JOF48_002964</name>
</gene>
<dbReference type="InterPro" id="IPR002678">
    <property type="entry name" value="DUF34/NIF3"/>
</dbReference>
<feature type="region of interest" description="Disordered" evidence="5">
    <location>
        <begin position="1"/>
        <end position="84"/>
    </location>
</feature>